<evidence type="ECO:0000256" key="1">
    <source>
        <dbReference type="ARBA" id="ARBA00001946"/>
    </source>
</evidence>
<dbReference type="Gene3D" id="3.40.120.10">
    <property type="entry name" value="Alpha-D-Glucose-1,6-Bisphosphate, subunit A, domain 3"/>
    <property type="match status" value="3"/>
</dbReference>
<dbReference type="KEGG" id="pfer:IRI77_16875"/>
<dbReference type="PANTHER" id="PTHR43771">
    <property type="entry name" value="PHOSPHOMANNOMUTASE"/>
    <property type="match status" value="1"/>
</dbReference>
<dbReference type="SUPFAM" id="SSF55957">
    <property type="entry name" value="Phosphoglucomutase, C-terminal domain"/>
    <property type="match status" value="1"/>
</dbReference>
<evidence type="ECO:0000256" key="3">
    <source>
        <dbReference type="ARBA" id="ARBA00022553"/>
    </source>
</evidence>
<keyword evidence="6" id="KW-0413">Isomerase</keyword>
<dbReference type="EMBL" id="CP063849">
    <property type="protein sequence ID" value="QOY91552.1"/>
    <property type="molecule type" value="Genomic_DNA"/>
</dbReference>
<evidence type="ECO:0000256" key="6">
    <source>
        <dbReference type="ARBA" id="ARBA00023235"/>
    </source>
</evidence>
<dbReference type="InterPro" id="IPR005844">
    <property type="entry name" value="A-D-PHexomutase_a/b/a-I"/>
</dbReference>
<feature type="domain" description="Alpha-D-phosphohexomutase alpha/beta/alpha" evidence="8">
    <location>
        <begin position="157"/>
        <end position="256"/>
    </location>
</feature>
<reference evidence="10 11" key="1">
    <citation type="submission" date="2020-10" db="EMBL/GenBank/DDBJ databases">
        <title>Complete genome sequence of Paludibaculum fermentans P105T, a facultatively anaerobic acidobacterium capable of dissimilatory Fe(III) reduction.</title>
        <authorList>
            <person name="Dedysh S.N."/>
            <person name="Beletsky A.V."/>
            <person name="Kulichevskaya I.S."/>
            <person name="Mardanov A.V."/>
            <person name="Ravin N.V."/>
        </authorList>
    </citation>
    <scope>NUCLEOTIDE SEQUENCE [LARGE SCALE GENOMIC DNA]</scope>
    <source>
        <strain evidence="10 11">P105</strain>
    </source>
</reference>
<dbReference type="SUPFAM" id="SSF53738">
    <property type="entry name" value="Phosphoglucomutase, first 3 domains"/>
    <property type="match status" value="3"/>
</dbReference>
<feature type="domain" description="Alpha-D-phosphohexomutase alpha/beta/alpha" evidence="9">
    <location>
        <begin position="263"/>
        <end position="373"/>
    </location>
</feature>
<organism evidence="10 11">
    <name type="scientific">Paludibaculum fermentans</name>
    <dbReference type="NCBI Taxonomy" id="1473598"/>
    <lineage>
        <taxon>Bacteria</taxon>
        <taxon>Pseudomonadati</taxon>
        <taxon>Acidobacteriota</taxon>
        <taxon>Terriglobia</taxon>
        <taxon>Bryobacterales</taxon>
        <taxon>Bryobacteraceae</taxon>
        <taxon>Paludibaculum</taxon>
    </lineage>
</organism>
<sequence>MAQERSLRISQVGLRGIVGNGLTAAHVLDFASAFSTFLEPGGKIVVGRDPRTSSIMMREGVIAGLLAGGHDVIDLGIVSTPIIQHSIRRLDACGGISIGASHNAAEWNALKFFGPRGTYLSTSEAGELLDIYHLKKFKMAEWREIGKLHSDPDATERYLDELAQVFDIPKLARYSVLVDCTNGTSAPILSRMNERFGTRFILINEPLEGRDFAHEPSTTRKMVALQLAPLMQHVGADAGFLFDIDSDRVAFATERGQAISEEMVLVLLADDFLERGPGKLVITNVSTTALLEEIAARHGGQIVRVPVGRQSAIDALASYRPEQVAVAGEGTGAVMMPQFRFVYDGIASMLAILSMMDRREQSLAAILDGYTTYSILKGKIPLETHRIPEMLLEIEERFPDGVRNTVDGLRIDWPGRWVHVRVSQTEPLVRVICEQRGGPPRALFDQVMDLVRSYGV</sequence>
<dbReference type="AlphaFoldDB" id="A0A7S7SMQ6"/>
<evidence type="ECO:0000313" key="11">
    <source>
        <dbReference type="Proteomes" id="UP000593892"/>
    </source>
</evidence>
<gene>
    <name evidence="10" type="ORF">IRI77_16875</name>
</gene>
<evidence type="ECO:0000259" key="9">
    <source>
        <dbReference type="Pfam" id="PF02880"/>
    </source>
</evidence>
<keyword evidence="3" id="KW-0597">Phosphoprotein</keyword>
<accession>A0A7S7SMQ6</accession>
<evidence type="ECO:0000259" key="7">
    <source>
        <dbReference type="Pfam" id="PF02878"/>
    </source>
</evidence>
<dbReference type="PRINTS" id="PR00509">
    <property type="entry name" value="PGMPMM"/>
</dbReference>
<dbReference type="RefSeq" id="WP_194453206.1">
    <property type="nucleotide sequence ID" value="NZ_CP063849.1"/>
</dbReference>
<evidence type="ECO:0000259" key="8">
    <source>
        <dbReference type="Pfam" id="PF02879"/>
    </source>
</evidence>
<keyword evidence="5" id="KW-0460">Magnesium</keyword>
<dbReference type="InterPro" id="IPR005846">
    <property type="entry name" value="A-D-PHexomutase_a/b/a-III"/>
</dbReference>
<comment type="cofactor">
    <cofactor evidence="1">
        <name>Mg(2+)</name>
        <dbReference type="ChEBI" id="CHEBI:18420"/>
    </cofactor>
</comment>
<evidence type="ECO:0000256" key="5">
    <source>
        <dbReference type="ARBA" id="ARBA00022842"/>
    </source>
</evidence>
<name>A0A7S7SMQ6_PALFE</name>
<dbReference type="GO" id="GO:0005975">
    <property type="term" value="P:carbohydrate metabolic process"/>
    <property type="evidence" value="ECO:0007669"/>
    <property type="project" value="InterPro"/>
</dbReference>
<dbReference type="Pfam" id="PF02878">
    <property type="entry name" value="PGM_PMM_I"/>
    <property type="match status" value="1"/>
</dbReference>
<dbReference type="Proteomes" id="UP000593892">
    <property type="component" value="Chromosome"/>
</dbReference>
<dbReference type="InterPro" id="IPR005845">
    <property type="entry name" value="A-D-PHexomutase_a/b/a-II"/>
</dbReference>
<dbReference type="GO" id="GO:0016868">
    <property type="term" value="F:intramolecular phosphotransferase activity"/>
    <property type="evidence" value="ECO:0007669"/>
    <property type="project" value="InterPro"/>
</dbReference>
<dbReference type="InterPro" id="IPR005841">
    <property type="entry name" value="Alpha-D-phosphohexomutase_SF"/>
</dbReference>
<evidence type="ECO:0008006" key="12">
    <source>
        <dbReference type="Google" id="ProtNLM"/>
    </source>
</evidence>
<dbReference type="InterPro" id="IPR016055">
    <property type="entry name" value="A-D-PHexomutase_a/b/a-I/II/III"/>
</dbReference>
<keyword evidence="11" id="KW-1185">Reference proteome</keyword>
<feature type="domain" description="Alpha-D-phosphohexomutase alpha/beta/alpha" evidence="7">
    <location>
        <begin position="12"/>
        <end position="135"/>
    </location>
</feature>
<evidence type="ECO:0000256" key="4">
    <source>
        <dbReference type="ARBA" id="ARBA00022723"/>
    </source>
</evidence>
<dbReference type="PANTHER" id="PTHR43771:SF1">
    <property type="entry name" value="PHOSPHOMANNOMUTASE"/>
    <property type="match status" value="1"/>
</dbReference>
<keyword evidence="4" id="KW-0479">Metal-binding</keyword>
<comment type="similarity">
    <text evidence="2">Belongs to the phosphohexose mutase family.</text>
</comment>
<evidence type="ECO:0000256" key="2">
    <source>
        <dbReference type="ARBA" id="ARBA00010231"/>
    </source>
</evidence>
<dbReference type="InterPro" id="IPR036900">
    <property type="entry name" value="A-D-PHexomutase_C_sf"/>
</dbReference>
<dbReference type="GO" id="GO:0046872">
    <property type="term" value="F:metal ion binding"/>
    <property type="evidence" value="ECO:0007669"/>
    <property type="project" value="UniProtKB-KW"/>
</dbReference>
<dbReference type="Gene3D" id="3.30.310.50">
    <property type="entry name" value="Alpha-D-phosphohexomutase, C-terminal domain"/>
    <property type="match status" value="1"/>
</dbReference>
<evidence type="ECO:0000313" key="10">
    <source>
        <dbReference type="EMBL" id="QOY91552.1"/>
    </source>
</evidence>
<proteinExistence type="inferred from homology"/>
<dbReference type="Pfam" id="PF02880">
    <property type="entry name" value="PGM_PMM_III"/>
    <property type="match status" value="1"/>
</dbReference>
<dbReference type="Pfam" id="PF02879">
    <property type="entry name" value="PGM_PMM_II"/>
    <property type="match status" value="1"/>
</dbReference>
<protein>
    <recommendedName>
        <fullName evidence="12">Phosphoglucosamine mutase</fullName>
    </recommendedName>
</protein>